<name>A0A7N9DFY4_MACFA</name>
<keyword evidence="2" id="KW-1185">Reference proteome</keyword>
<protein>
    <submittedName>
        <fullName evidence="1">Uncharacterized protein</fullName>
    </submittedName>
</protein>
<reference evidence="1" key="3">
    <citation type="submission" date="2025-09" db="UniProtKB">
        <authorList>
            <consortium name="Ensembl"/>
        </authorList>
    </citation>
    <scope>IDENTIFICATION</scope>
</reference>
<accession>A0A7N9DFY4</accession>
<dbReference type="AlphaFoldDB" id="A0A7N9DFY4"/>
<dbReference type="PANTHER" id="PTHR12138:SF162">
    <property type="entry name" value="CHROMOSOME UNDETERMINED SCAFFOLD_275, WHOLE GENOME SHOTGUN SEQUENCE"/>
    <property type="match status" value="1"/>
</dbReference>
<organism evidence="1 2">
    <name type="scientific">Macaca fascicularis</name>
    <name type="common">Crab-eating macaque</name>
    <name type="synonym">Cynomolgus monkey</name>
    <dbReference type="NCBI Taxonomy" id="9541"/>
    <lineage>
        <taxon>Eukaryota</taxon>
        <taxon>Metazoa</taxon>
        <taxon>Chordata</taxon>
        <taxon>Craniata</taxon>
        <taxon>Vertebrata</taxon>
        <taxon>Euteleostomi</taxon>
        <taxon>Mammalia</taxon>
        <taxon>Eutheria</taxon>
        <taxon>Euarchontoglires</taxon>
        <taxon>Primates</taxon>
        <taxon>Haplorrhini</taxon>
        <taxon>Catarrhini</taxon>
        <taxon>Cercopithecidae</taxon>
        <taxon>Cercopithecinae</taxon>
        <taxon>Macaca</taxon>
    </lineage>
</organism>
<dbReference type="GeneTree" id="ENSGT01150000287033"/>
<evidence type="ECO:0000313" key="2">
    <source>
        <dbReference type="Proteomes" id="UP000233100"/>
    </source>
</evidence>
<dbReference type="PANTHER" id="PTHR12138">
    <property type="entry name" value="PRIMATE-EXPANDED PROTEIN FAMILY"/>
    <property type="match status" value="1"/>
</dbReference>
<proteinExistence type="predicted"/>
<reference evidence="1" key="2">
    <citation type="submission" date="2025-08" db="UniProtKB">
        <authorList>
            <consortium name="Ensembl"/>
        </authorList>
    </citation>
    <scope>IDENTIFICATION</scope>
</reference>
<dbReference type="Proteomes" id="UP000233100">
    <property type="component" value="Chromosome 16"/>
</dbReference>
<reference evidence="1 2" key="1">
    <citation type="submission" date="2013-03" db="EMBL/GenBank/DDBJ databases">
        <authorList>
            <person name="Warren W."/>
            <person name="Wilson R.K."/>
        </authorList>
    </citation>
    <scope>NUCLEOTIDE SEQUENCE</scope>
</reference>
<evidence type="ECO:0000313" key="1">
    <source>
        <dbReference type="Ensembl" id="ENSMFAP00000063867.1"/>
    </source>
</evidence>
<sequence length="106" mass="11411">MSHHAWPVMAILRTYYVPGTVLGPQDTNTKGQGLAVLPRLECSGTITTHCTLHLLGTSDPDSPTSFSQVAGTTDIHHPARLSFVFFCRDGVSPCCPGWSQTPDLMA</sequence>
<dbReference type="Ensembl" id="ENSMFAT00000094184.1">
    <property type="protein sequence ID" value="ENSMFAP00000063867.1"/>
    <property type="gene ID" value="ENSMFAG00000055714.1"/>
</dbReference>